<evidence type="ECO:0000313" key="2">
    <source>
        <dbReference type="EMBL" id="PDV99984.1"/>
    </source>
</evidence>
<keyword evidence="3" id="KW-1185">Reference proteome</keyword>
<feature type="domain" description="AFP-like" evidence="1">
    <location>
        <begin position="37"/>
        <end position="93"/>
    </location>
</feature>
<dbReference type="EMBL" id="LYXE01000062">
    <property type="protein sequence ID" value="PDV99984.1"/>
    <property type="molecule type" value="Genomic_DNA"/>
</dbReference>
<dbReference type="AlphaFoldDB" id="A0A2H3LC35"/>
<protein>
    <recommendedName>
        <fullName evidence="1">AFP-like domain-containing protein</fullName>
    </recommendedName>
</protein>
<organism evidence="2 3">
    <name type="scientific">Candidatus Chloroploca asiatica</name>
    <dbReference type="NCBI Taxonomy" id="1506545"/>
    <lineage>
        <taxon>Bacteria</taxon>
        <taxon>Bacillati</taxon>
        <taxon>Chloroflexota</taxon>
        <taxon>Chloroflexia</taxon>
        <taxon>Chloroflexales</taxon>
        <taxon>Chloroflexineae</taxon>
        <taxon>Oscillochloridaceae</taxon>
        <taxon>Candidatus Chloroploca</taxon>
    </lineage>
</organism>
<dbReference type="InterPro" id="IPR057736">
    <property type="entry name" value="SAF_PseI/NeuA/NeuB"/>
</dbReference>
<dbReference type="SMART" id="SM00858">
    <property type="entry name" value="SAF"/>
    <property type="match status" value="1"/>
</dbReference>
<reference evidence="2 3" key="1">
    <citation type="submission" date="2016-05" db="EMBL/GenBank/DDBJ databases">
        <authorList>
            <person name="Lavstsen T."/>
            <person name="Jespersen J.S."/>
        </authorList>
    </citation>
    <scope>NUCLEOTIDE SEQUENCE [LARGE SCALE GENOMIC DNA]</scope>
    <source>
        <strain evidence="2 3">B7-9</strain>
    </source>
</reference>
<accession>A0A2H3LC35</accession>
<gene>
    <name evidence="2" type="ORF">A9Q02_11155</name>
</gene>
<comment type="caution">
    <text evidence="2">The sequence shown here is derived from an EMBL/GenBank/DDBJ whole genome shotgun (WGS) entry which is preliminary data.</text>
</comment>
<dbReference type="RefSeq" id="WP_245860374.1">
    <property type="nucleotide sequence ID" value="NZ_LYXE01000062.1"/>
</dbReference>
<evidence type="ECO:0000259" key="1">
    <source>
        <dbReference type="PROSITE" id="PS50844"/>
    </source>
</evidence>
<dbReference type="Pfam" id="PF08666">
    <property type="entry name" value="SAF"/>
    <property type="match status" value="1"/>
</dbReference>
<name>A0A2H3LC35_9CHLR</name>
<dbReference type="InterPro" id="IPR006190">
    <property type="entry name" value="SAF_AFP_Neu5Ac"/>
</dbReference>
<dbReference type="SUPFAM" id="SSF51269">
    <property type="entry name" value="AFP III-like domain"/>
    <property type="match status" value="1"/>
</dbReference>
<sequence>MDVPDQINAVRITEKALGKVNYAVTEKDSASRVFRRSLFVVQDMAPGDVFTAENVRSIRPGHGLHTRYMDNVLGRYATAAIQRGTPLSWELIG</sequence>
<evidence type="ECO:0000313" key="3">
    <source>
        <dbReference type="Proteomes" id="UP000220922"/>
    </source>
</evidence>
<dbReference type="CDD" id="cd11615">
    <property type="entry name" value="SAF_NeuB_like"/>
    <property type="match status" value="1"/>
</dbReference>
<dbReference type="Proteomes" id="UP000220922">
    <property type="component" value="Unassembled WGS sequence"/>
</dbReference>
<dbReference type="PROSITE" id="PS50844">
    <property type="entry name" value="AFP_LIKE"/>
    <property type="match status" value="1"/>
</dbReference>
<dbReference type="Gene3D" id="3.90.1210.10">
    <property type="entry name" value="Antifreeze-like/N-acetylneuraminic acid synthase C-terminal domain"/>
    <property type="match status" value="1"/>
</dbReference>
<dbReference type="InterPro" id="IPR036732">
    <property type="entry name" value="AFP_Neu5c_C_sf"/>
</dbReference>
<dbReference type="InterPro" id="IPR013974">
    <property type="entry name" value="SAF"/>
</dbReference>
<proteinExistence type="predicted"/>